<comment type="caution">
    <text evidence="1">The sequence shown here is derived from an EMBL/GenBank/DDBJ whole genome shotgun (WGS) entry which is preliminary data.</text>
</comment>
<name>A0ACA9PBU6_9GLOM</name>
<dbReference type="EMBL" id="CAJVPT010031653">
    <property type="protein sequence ID" value="CAG8698610.1"/>
    <property type="molecule type" value="Genomic_DNA"/>
</dbReference>
<proteinExistence type="predicted"/>
<organism evidence="1 2">
    <name type="scientific">Acaulospora colombiana</name>
    <dbReference type="NCBI Taxonomy" id="27376"/>
    <lineage>
        <taxon>Eukaryota</taxon>
        <taxon>Fungi</taxon>
        <taxon>Fungi incertae sedis</taxon>
        <taxon>Mucoromycota</taxon>
        <taxon>Glomeromycotina</taxon>
        <taxon>Glomeromycetes</taxon>
        <taxon>Diversisporales</taxon>
        <taxon>Acaulosporaceae</taxon>
        <taxon>Acaulospora</taxon>
    </lineage>
</organism>
<protein>
    <submittedName>
        <fullName evidence="1">16466_t:CDS:1</fullName>
    </submittedName>
</protein>
<sequence length="140" mass="15640">MSDVVERANSTRASTYSSTSSLTIGVQRQTAVRKMMKGIVTVAPNIRESPKTASEVDTSPGSSDLTKRCAPSDEHHPQRLNDFFTTAEWICLVEITVSRGLHMLFPGKMASWYMRHDRVRLEALNLSRAPVKANQLRYAS</sequence>
<evidence type="ECO:0000313" key="2">
    <source>
        <dbReference type="Proteomes" id="UP000789525"/>
    </source>
</evidence>
<dbReference type="Proteomes" id="UP000789525">
    <property type="component" value="Unassembled WGS sequence"/>
</dbReference>
<keyword evidence="2" id="KW-1185">Reference proteome</keyword>
<evidence type="ECO:0000313" key="1">
    <source>
        <dbReference type="EMBL" id="CAG8698610.1"/>
    </source>
</evidence>
<accession>A0ACA9PBU6</accession>
<gene>
    <name evidence="1" type="ORF">ACOLOM_LOCUS10136</name>
</gene>
<reference evidence="1" key="1">
    <citation type="submission" date="2021-06" db="EMBL/GenBank/DDBJ databases">
        <authorList>
            <person name="Kallberg Y."/>
            <person name="Tangrot J."/>
            <person name="Rosling A."/>
        </authorList>
    </citation>
    <scope>NUCLEOTIDE SEQUENCE</scope>
    <source>
        <strain evidence="1">CL356</strain>
    </source>
</reference>